<gene>
    <name evidence="3" type="ORF">ACFL27_16135</name>
</gene>
<feature type="transmembrane region" description="Helical" evidence="1">
    <location>
        <begin position="32"/>
        <end position="53"/>
    </location>
</feature>
<dbReference type="EMBL" id="JBHPBY010000218">
    <property type="protein sequence ID" value="MFC1851720.1"/>
    <property type="molecule type" value="Genomic_DNA"/>
</dbReference>
<evidence type="ECO:0000313" key="4">
    <source>
        <dbReference type="Proteomes" id="UP001594351"/>
    </source>
</evidence>
<feature type="transmembrane region" description="Helical" evidence="1">
    <location>
        <begin position="242"/>
        <end position="260"/>
    </location>
</feature>
<dbReference type="SUPFAM" id="SSF103481">
    <property type="entry name" value="Multidrug resistance efflux transporter EmrE"/>
    <property type="match status" value="2"/>
</dbReference>
<feature type="domain" description="EamA" evidence="2">
    <location>
        <begin position="5"/>
        <end position="140"/>
    </location>
</feature>
<accession>A0ABV6YZV2</accession>
<evidence type="ECO:0000313" key="3">
    <source>
        <dbReference type="EMBL" id="MFC1851720.1"/>
    </source>
</evidence>
<keyword evidence="1" id="KW-1133">Transmembrane helix</keyword>
<dbReference type="Pfam" id="PF00892">
    <property type="entry name" value="EamA"/>
    <property type="match status" value="2"/>
</dbReference>
<name>A0ABV6YZV2_UNCC1</name>
<dbReference type="InterPro" id="IPR000620">
    <property type="entry name" value="EamA_dom"/>
</dbReference>
<feature type="transmembrane region" description="Helical" evidence="1">
    <location>
        <begin position="212"/>
        <end position="230"/>
    </location>
</feature>
<feature type="transmembrane region" description="Helical" evidence="1">
    <location>
        <begin position="266"/>
        <end position="284"/>
    </location>
</feature>
<dbReference type="InterPro" id="IPR037185">
    <property type="entry name" value="EmrE-like"/>
</dbReference>
<protein>
    <submittedName>
        <fullName evidence="3">DMT family transporter</fullName>
    </submittedName>
</protein>
<evidence type="ECO:0000256" key="1">
    <source>
        <dbReference type="SAM" id="Phobius"/>
    </source>
</evidence>
<keyword evidence="1" id="KW-0472">Membrane</keyword>
<dbReference type="PANTHER" id="PTHR22911">
    <property type="entry name" value="ACYL-MALONYL CONDENSING ENZYME-RELATED"/>
    <property type="match status" value="1"/>
</dbReference>
<feature type="transmembrane region" description="Helical" evidence="1">
    <location>
        <begin position="184"/>
        <end position="206"/>
    </location>
</feature>
<feature type="domain" description="EamA" evidence="2">
    <location>
        <begin position="154"/>
        <end position="283"/>
    </location>
</feature>
<dbReference type="Proteomes" id="UP001594351">
    <property type="component" value="Unassembled WGS sequence"/>
</dbReference>
<feature type="transmembrane region" description="Helical" evidence="1">
    <location>
        <begin position="129"/>
        <end position="148"/>
    </location>
</feature>
<dbReference type="PANTHER" id="PTHR22911:SF137">
    <property type="entry name" value="SOLUTE CARRIER FAMILY 35 MEMBER G2-RELATED"/>
    <property type="match status" value="1"/>
</dbReference>
<comment type="caution">
    <text evidence="3">The sequence shown here is derived from an EMBL/GenBank/DDBJ whole genome shotgun (WGS) entry which is preliminary data.</text>
</comment>
<organism evidence="3 4">
    <name type="scientific">candidate division CSSED10-310 bacterium</name>
    <dbReference type="NCBI Taxonomy" id="2855610"/>
    <lineage>
        <taxon>Bacteria</taxon>
        <taxon>Bacteria division CSSED10-310</taxon>
    </lineage>
</organism>
<keyword evidence="1" id="KW-0812">Transmembrane</keyword>
<reference evidence="3 4" key="1">
    <citation type="submission" date="2024-09" db="EMBL/GenBank/DDBJ databases">
        <title>Laminarin stimulates single cell rates of sulfate reduction while oxygen inhibits transcriptomic activity in coastal marine sediment.</title>
        <authorList>
            <person name="Lindsay M."/>
            <person name="Orcutt B."/>
            <person name="Emerson D."/>
            <person name="Stepanauskas R."/>
            <person name="D'Angelo T."/>
        </authorList>
    </citation>
    <scope>NUCLEOTIDE SEQUENCE [LARGE SCALE GENOMIC DNA]</scope>
    <source>
        <strain evidence="3">SAG AM-311-K15</strain>
    </source>
</reference>
<keyword evidence="4" id="KW-1185">Reference proteome</keyword>
<feature type="transmembrane region" description="Helical" evidence="1">
    <location>
        <begin position="154"/>
        <end position="172"/>
    </location>
</feature>
<evidence type="ECO:0000259" key="2">
    <source>
        <dbReference type="Pfam" id="PF00892"/>
    </source>
</evidence>
<feature type="transmembrane region" description="Helical" evidence="1">
    <location>
        <begin position="99"/>
        <end position="117"/>
    </location>
</feature>
<feature type="transmembrane region" description="Helical" evidence="1">
    <location>
        <begin position="73"/>
        <end position="93"/>
    </location>
</feature>
<sequence length="288" mass="32881">MKSNAYFYALIAVFFWSTVATAFKLALRNINYIQMLFYSSLFSSLVLFILLLVQKKSSLLRRTDRQQWQKSALQGLLNPFCYYLILFKAYSILPAQQAQPLNFTWPIMLVIFSMLFLKEKIQLRNFIGILISFCGVVVIATEGELLGLRMNHPWGVLLATGSSLFWATYWLLNIQDTVDVVFRMFLNFIFGTLYISILALAIGCPLLVPGRSLMLCLYIGIFEMGFTFVVWSKALQISKSALVSHLVYLSPFISLLFIHFVLHEEILAASIWGLILIIAGILLGQKRK</sequence>
<proteinExistence type="predicted"/>